<keyword evidence="8 10" id="KW-0206">Cytoskeleton</keyword>
<dbReference type="RefSeq" id="XP_013380254.1">
    <property type="nucleotide sequence ID" value="XM_013524800.1"/>
</dbReference>
<dbReference type="InterPro" id="IPR016561">
    <property type="entry name" value="DYNLRB1/2"/>
</dbReference>
<organism evidence="12 13">
    <name type="scientific">Lingula anatina</name>
    <name type="common">Brachiopod</name>
    <name type="synonym">Lingula unguis</name>
    <dbReference type="NCBI Taxonomy" id="7574"/>
    <lineage>
        <taxon>Eukaryota</taxon>
        <taxon>Metazoa</taxon>
        <taxon>Spiralia</taxon>
        <taxon>Lophotrochozoa</taxon>
        <taxon>Brachiopoda</taxon>
        <taxon>Linguliformea</taxon>
        <taxon>Lingulata</taxon>
        <taxon>Lingulida</taxon>
        <taxon>Linguloidea</taxon>
        <taxon>Lingulidae</taxon>
        <taxon>Lingula</taxon>
    </lineage>
</organism>
<evidence type="ECO:0000256" key="2">
    <source>
        <dbReference type="ARBA" id="ARBA00007191"/>
    </source>
</evidence>
<evidence type="ECO:0000256" key="8">
    <source>
        <dbReference type="ARBA" id="ARBA00023212"/>
    </source>
</evidence>
<dbReference type="GO" id="GO:0005737">
    <property type="term" value="C:cytoplasm"/>
    <property type="evidence" value="ECO:0007669"/>
    <property type="project" value="UniProtKB-UniRule"/>
</dbReference>
<dbReference type="FunCoup" id="A0A1S3H538">
    <property type="interactions" value="34"/>
</dbReference>
<dbReference type="GO" id="GO:0005874">
    <property type="term" value="C:microtubule"/>
    <property type="evidence" value="ECO:0007669"/>
    <property type="project" value="UniProtKB-UniRule"/>
</dbReference>
<sequence length="97" mass="10670">MAEIEETIKRLQAHKGVIGVIVVSSEGIPIRSTLDNSTTVQYATLVTSLCGKARHTVRDLDPANDLSFVRIRSKKHEIMVAPDKDYHLICVQAPSDA</sequence>
<keyword evidence="7 10" id="KW-0505">Motor protein</keyword>
<comment type="similarity">
    <text evidence="2 10">Belongs to the GAMAD family.</text>
</comment>
<dbReference type="GO" id="GO:0045505">
    <property type="term" value="F:dynein intermediate chain binding"/>
    <property type="evidence" value="ECO:0007669"/>
    <property type="project" value="UniProtKB-UniRule"/>
</dbReference>
<keyword evidence="6 10" id="KW-0243">Dynein</keyword>
<proteinExistence type="inferred from homology"/>
<dbReference type="OrthoDB" id="9985637at2759"/>
<dbReference type="FunFam" id="3.30.450.30:FF:000029">
    <property type="entry name" value="Dynein light chain roadblock"/>
    <property type="match status" value="1"/>
</dbReference>
<evidence type="ECO:0000259" key="11">
    <source>
        <dbReference type="SMART" id="SM00960"/>
    </source>
</evidence>
<dbReference type="Gene3D" id="3.30.450.30">
    <property type="entry name" value="Dynein light chain 2a, cytoplasmic"/>
    <property type="match status" value="1"/>
</dbReference>
<evidence type="ECO:0000256" key="6">
    <source>
        <dbReference type="ARBA" id="ARBA00023017"/>
    </source>
</evidence>
<feature type="domain" description="Roadblock/LAMTOR2" evidence="11">
    <location>
        <begin position="4"/>
        <end position="93"/>
    </location>
</feature>
<reference evidence="13" key="1">
    <citation type="submission" date="2025-08" db="UniProtKB">
        <authorList>
            <consortium name="RefSeq"/>
        </authorList>
    </citation>
    <scope>IDENTIFICATION</scope>
    <source>
        <tissue evidence="13">Gonads</tissue>
    </source>
</reference>
<comment type="function">
    <text evidence="9">Acts as one of several non-catalytic accessory components of the cytoplasmic dynein 1 complex that are thought to be involved in linking dynein to cargos and to adapter proteins that regulate dynein function. Cytoplasmic dynein 1 acts as a motor for the intracellular retrograde motility of vesicles and organelles along microtubules.</text>
</comment>
<dbReference type="InParanoid" id="A0A1S3H538"/>
<dbReference type="GO" id="GO:0005868">
    <property type="term" value="C:cytoplasmic dynein complex"/>
    <property type="evidence" value="ECO:0007669"/>
    <property type="project" value="UniProtKB-UniRule"/>
</dbReference>
<accession>A0A1S3H538</accession>
<name>A0A1S3H538_LINAN</name>
<keyword evidence="4 10" id="KW-0963">Cytoplasm</keyword>
<protein>
    <recommendedName>
        <fullName evidence="10">Dynein light chain roadblock</fullName>
    </recommendedName>
</protein>
<dbReference type="SMART" id="SM00960">
    <property type="entry name" value="Robl_LC7"/>
    <property type="match status" value="1"/>
</dbReference>
<dbReference type="SUPFAM" id="SSF103196">
    <property type="entry name" value="Roadblock/LC7 domain"/>
    <property type="match status" value="1"/>
</dbReference>
<dbReference type="InterPro" id="IPR004942">
    <property type="entry name" value="Roadblock/LAMTOR2_dom"/>
</dbReference>
<evidence type="ECO:0000313" key="13">
    <source>
        <dbReference type="RefSeq" id="XP_013380254.1"/>
    </source>
</evidence>
<evidence type="ECO:0000256" key="9">
    <source>
        <dbReference type="ARBA" id="ARBA00025362"/>
    </source>
</evidence>
<evidence type="ECO:0000256" key="3">
    <source>
        <dbReference type="ARBA" id="ARBA00022448"/>
    </source>
</evidence>
<evidence type="ECO:0000256" key="1">
    <source>
        <dbReference type="ARBA" id="ARBA00004245"/>
    </source>
</evidence>
<evidence type="ECO:0000256" key="5">
    <source>
        <dbReference type="ARBA" id="ARBA00022701"/>
    </source>
</evidence>
<evidence type="ECO:0000313" key="12">
    <source>
        <dbReference type="Proteomes" id="UP000085678"/>
    </source>
</evidence>
<dbReference type="GeneID" id="106151502"/>
<evidence type="ECO:0000256" key="4">
    <source>
        <dbReference type="ARBA" id="ARBA00022490"/>
    </source>
</evidence>
<evidence type="ECO:0000256" key="10">
    <source>
        <dbReference type="PIRNR" id="PIRNR009998"/>
    </source>
</evidence>
<dbReference type="Pfam" id="PF03259">
    <property type="entry name" value="Robl_LC7"/>
    <property type="match status" value="1"/>
</dbReference>
<dbReference type="Proteomes" id="UP000085678">
    <property type="component" value="Unplaced"/>
</dbReference>
<keyword evidence="5 10" id="KW-0493">Microtubule</keyword>
<dbReference type="STRING" id="7574.A0A1S3H538"/>
<keyword evidence="12" id="KW-1185">Reference proteome</keyword>
<evidence type="ECO:0000256" key="7">
    <source>
        <dbReference type="ARBA" id="ARBA00023175"/>
    </source>
</evidence>
<dbReference type="AlphaFoldDB" id="A0A1S3H538"/>
<dbReference type="PANTHER" id="PTHR10779">
    <property type="entry name" value="DYNEIN LIGHT CHAIN ROADBLOCK"/>
    <property type="match status" value="1"/>
</dbReference>
<dbReference type="PIRSF" id="PIRSF009998">
    <property type="entry name" value="DLC7"/>
    <property type="match status" value="1"/>
</dbReference>
<keyword evidence="3 10" id="KW-0813">Transport</keyword>
<dbReference type="GO" id="GO:0007018">
    <property type="term" value="P:microtubule-based movement"/>
    <property type="evidence" value="ECO:0007669"/>
    <property type="project" value="UniProtKB-UniRule"/>
</dbReference>
<dbReference type="KEGG" id="lak:106151502"/>
<comment type="subcellular location">
    <subcellularLocation>
        <location evidence="1 10">Cytoplasm</location>
        <location evidence="1 10">Cytoskeleton</location>
    </subcellularLocation>
</comment>
<gene>
    <name evidence="13" type="primary">LOC106151502</name>
</gene>